<dbReference type="Gene3D" id="2.40.160.20">
    <property type="match status" value="1"/>
</dbReference>
<feature type="chain" id="PRO_5014754318" description="Outer membrane protein beta-barrel domain-containing protein" evidence="2">
    <location>
        <begin position="23"/>
        <end position="205"/>
    </location>
</feature>
<dbReference type="Proteomes" id="UP000231960">
    <property type="component" value="Unassembled WGS sequence"/>
</dbReference>
<dbReference type="SUPFAM" id="SSF56925">
    <property type="entry name" value="OMPA-like"/>
    <property type="match status" value="1"/>
</dbReference>
<name>A0A2M9R3L0_9FLAO</name>
<dbReference type="InterPro" id="IPR027385">
    <property type="entry name" value="Beta-barrel_OMP"/>
</dbReference>
<dbReference type="EMBL" id="NIPO01000001">
    <property type="protein sequence ID" value="PJR03432.1"/>
    <property type="molecule type" value="Genomic_DNA"/>
</dbReference>
<evidence type="ECO:0000313" key="4">
    <source>
        <dbReference type="EMBL" id="PJR03432.1"/>
    </source>
</evidence>
<comment type="caution">
    <text evidence="4">The sequence shown here is derived from an EMBL/GenBank/DDBJ whole genome shotgun (WGS) entry which is preliminary data.</text>
</comment>
<dbReference type="OrthoDB" id="1339830at2"/>
<gene>
    <name evidence="4" type="ORF">CDL10_02095</name>
</gene>
<dbReference type="InterPro" id="IPR011250">
    <property type="entry name" value="OMP/PagP_B-barrel"/>
</dbReference>
<dbReference type="RefSeq" id="WP_100677000.1">
    <property type="nucleotide sequence ID" value="NZ_NIPO01000001.1"/>
</dbReference>
<proteinExistence type="predicted"/>
<keyword evidence="5" id="KW-1185">Reference proteome</keyword>
<organism evidence="4 5">
    <name type="scientific">Avrilella dinanensis</name>
    <dbReference type="NCBI Taxonomy" id="2008672"/>
    <lineage>
        <taxon>Bacteria</taxon>
        <taxon>Pseudomonadati</taxon>
        <taxon>Bacteroidota</taxon>
        <taxon>Flavobacteriia</taxon>
        <taxon>Flavobacteriales</taxon>
        <taxon>Flavobacteriaceae</taxon>
        <taxon>Avrilella</taxon>
    </lineage>
</organism>
<accession>A0A2M9R3L0</accession>
<dbReference type="Pfam" id="PF13505">
    <property type="entry name" value="OMP_b-brl"/>
    <property type="match status" value="1"/>
</dbReference>
<sequence length="205" mass="22419">MNIKRFFLATTLTLGLSFAAHAQSSHLHGTDFWSRVSLEAGYGFNTPLSPKPTGEKSSDYGSFVSFHAGARYQLDDFWSLRGTYEMNKFEHKDDSDLGLTFHKLALEAVYDISAATGSVSDFRVDAHAGLGLGLGKSNTLSNDKVGSVQLGVMPKYVLTENWSVFLDATYILNLSQDYGFNGKPVNGSENSASIITTRIGVMYSF</sequence>
<dbReference type="AlphaFoldDB" id="A0A2M9R3L0"/>
<evidence type="ECO:0000256" key="2">
    <source>
        <dbReference type="SAM" id="SignalP"/>
    </source>
</evidence>
<protein>
    <recommendedName>
        <fullName evidence="3">Outer membrane protein beta-barrel domain-containing protein</fullName>
    </recommendedName>
</protein>
<feature type="signal peptide" evidence="2">
    <location>
        <begin position="1"/>
        <end position="22"/>
    </location>
</feature>
<feature type="domain" description="Outer membrane protein beta-barrel" evidence="3">
    <location>
        <begin position="11"/>
        <end position="205"/>
    </location>
</feature>
<keyword evidence="1 2" id="KW-0732">Signal</keyword>
<evidence type="ECO:0000313" key="5">
    <source>
        <dbReference type="Proteomes" id="UP000231960"/>
    </source>
</evidence>
<evidence type="ECO:0000256" key="1">
    <source>
        <dbReference type="ARBA" id="ARBA00022729"/>
    </source>
</evidence>
<evidence type="ECO:0000259" key="3">
    <source>
        <dbReference type="Pfam" id="PF13505"/>
    </source>
</evidence>
<reference evidence="4 5" key="1">
    <citation type="submission" date="2017-06" db="EMBL/GenBank/DDBJ databases">
        <title>Description of Avrilella dinanensis gen. nov. sp. nov.</title>
        <authorList>
            <person name="Leyer C."/>
            <person name="Sassi M."/>
            <person name="Minet J."/>
            <person name="Kayal S."/>
            <person name="Cattoir V."/>
        </authorList>
    </citation>
    <scope>NUCLEOTIDE SEQUENCE [LARGE SCALE GENOMIC DNA]</scope>
    <source>
        <strain evidence="4 5">UR159</strain>
    </source>
</reference>